<feature type="region of interest" description="Disordered" evidence="1">
    <location>
        <begin position="496"/>
        <end position="540"/>
    </location>
</feature>
<protein>
    <submittedName>
        <fullName evidence="2">Uncharacterized protein</fullName>
    </submittedName>
</protein>
<evidence type="ECO:0000313" key="2">
    <source>
        <dbReference type="EMBL" id="CAE8706635.1"/>
    </source>
</evidence>
<feature type="compositionally biased region" description="Pro residues" evidence="1">
    <location>
        <begin position="511"/>
        <end position="520"/>
    </location>
</feature>
<dbReference type="Proteomes" id="UP000626109">
    <property type="component" value="Unassembled WGS sequence"/>
</dbReference>
<feature type="region of interest" description="Disordered" evidence="1">
    <location>
        <begin position="557"/>
        <end position="593"/>
    </location>
</feature>
<accession>A0A813KJZ8</accession>
<feature type="non-terminal residue" evidence="2">
    <location>
        <position position="1"/>
    </location>
</feature>
<gene>
    <name evidence="2" type="ORF">PGLA2088_LOCUS34276</name>
</gene>
<dbReference type="EMBL" id="CAJNNW010031254">
    <property type="protein sequence ID" value="CAE8706635.1"/>
    <property type="molecule type" value="Genomic_DNA"/>
</dbReference>
<feature type="compositionally biased region" description="Basic and acidic residues" evidence="1">
    <location>
        <begin position="371"/>
        <end position="400"/>
    </location>
</feature>
<feature type="compositionally biased region" description="Low complexity" evidence="1">
    <location>
        <begin position="339"/>
        <end position="353"/>
    </location>
</feature>
<reference evidence="2" key="1">
    <citation type="submission" date="2021-02" db="EMBL/GenBank/DDBJ databases">
        <authorList>
            <person name="Dougan E. K."/>
            <person name="Rhodes N."/>
            <person name="Thang M."/>
            <person name="Chan C."/>
        </authorList>
    </citation>
    <scope>NUCLEOTIDE SEQUENCE</scope>
</reference>
<organism evidence="2 3">
    <name type="scientific">Polarella glacialis</name>
    <name type="common">Dinoflagellate</name>
    <dbReference type="NCBI Taxonomy" id="89957"/>
    <lineage>
        <taxon>Eukaryota</taxon>
        <taxon>Sar</taxon>
        <taxon>Alveolata</taxon>
        <taxon>Dinophyceae</taxon>
        <taxon>Suessiales</taxon>
        <taxon>Suessiaceae</taxon>
        <taxon>Polarella</taxon>
    </lineage>
</organism>
<evidence type="ECO:0000313" key="3">
    <source>
        <dbReference type="Proteomes" id="UP000626109"/>
    </source>
</evidence>
<proteinExistence type="predicted"/>
<name>A0A813KJZ8_POLGL</name>
<feature type="compositionally biased region" description="Gly residues" evidence="1">
    <location>
        <begin position="578"/>
        <end position="593"/>
    </location>
</feature>
<feature type="region of interest" description="Disordered" evidence="1">
    <location>
        <begin position="1028"/>
        <end position="1057"/>
    </location>
</feature>
<comment type="caution">
    <text evidence="2">The sequence shown here is derived from an EMBL/GenBank/DDBJ whole genome shotgun (WGS) entry which is preliminary data.</text>
</comment>
<sequence>EPVGKTVEENPDSDGPIRLQAPSGVFAEIRIPKQGGETAAQASCGGIHGLVDVSGGRKLSVRHRVVDFRPPTGCVLCTQVKFDREVMAELSHPRGRCRDEYIEAWTRLCNGPVAALELVEETRPEGEPPAIGAPRAGYWLFCGDRFARVIGPPRGSEGLVAGTCCKSLAQLEQIAGAQAVGDELRSCYEASWGRVEGPGRLRLSQEAWAVDRNDQFLYDQASGVGGSISFGQNEVVHRLPSGLTQRWRIRDWGFDPFRPFVPKAPPTLVLAAQPAVALKAVIDSDEESSSSCSSSASSAVVAAAAAVPAAPSAAVLVAAAPAAVEAPAPAPAAVLRAASNASGSSRSSSSSSGKKARNGKEVAVTGTSRGGRSENDRDRDRRRKDREASGDRGRRRGGDRGRRRRRRSGSGKAAEKSAAVAVAAPAAVLLAAYPYGSYPPQAGAPPPAWAGAYPGEPPRQPGYPPVGALPFGPPGWPPPPGYPLAFGAPPGYRPGPPGSWVPGTPAGAPVLRPPSGPPPSLDKASGAEKENGKAAPAGSAAQAEAQALALCAKKLPPKAAGAPPREGVGCAWGESPGAPGGGGGAGAPGAPGVGCGWGEPVPLPSRRLDEKRIVSASSIFALLWFASLDASHFFRGEAALRAAGRRPPSHPAGRRPPSRLAGRWPSGWERESDSGLHFSVGSHLLATSRLSSLCSVAREEALHFNSKAWPRIGKYILESSFTDETAQAHSQTGRLSIFVCPRLMCIPATFTHAKHDAILSLRVSHARLPFVVVIASLEMRRTCLCPCCAQYGVDAGAEREGGRIQAAPRSSVLGNLSGTCCTRQLKTGMYKTASVARIKLTGRAAEALQQLHPEAQRRILDEAKTFANPIFNGFQHCNAGPVGGAGANASLELMGRIHRLEAWEQAHHVSAFLAHRGVTGPAEESLKALPVDAQRMVLAYGPLMSHDPSGELLTRVRDVSARGGAKREVRDGRSGGSAMDAAEFCKENKIDVSAEDALKSLSRDLQEKVMCEGPVLGTKNPSAVMMSRIRRLRGGGKRSRSRRRGGRRSRSSSRSRS</sequence>
<feature type="compositionally biased region" description="Basic residues" evidence="1">
    <location>
        <begin position="643"/>
        <end position="657"/>
    </location>
</feature>
<dbReference type="AlphaFoldDB" id="A0A813KJZ8"/>
<evidence type="ECO:0000256" key="1">
    <source>
        <dbReference type="SAM" id="MobiDB-lite"/>
    </source>
</evidence>
<feature type="region of interest" description="Disordered" evidence="1">
    <location>
        <begin position="642"/>
        <end position="666"/>
    </location>
</feature>
<feature type="region of interest" description="Disordered" evidence="1">
    <location>
        <begin position="339"/>
        <end position="420"/>
    </location>
</feature>